<dbReference type="SUPFAM" id="SSF52768">
    <property type="entry name" value="Arginase/deacetylase"/>
    <property type="match status" value="1"/>
</dbReference>
<name>C8XG84_NAKMY</name>
<feature type="domain" description="Histone deacetylase" evidence="5">
    <location>
        <begin position="21"/>
        <end position="314"/>
    </location>
</feature>
<dbReference type="Gene3D" id="3.40.800.20">
    <property type="entry name" value="Histone deacetylase domain"/>
    <property type="match status" value="1"/>
</dbReference>
<comment type="similarity">
    <text evidence="2">Belongs to the histone deacetylase family.</text>
</comment>
<dbReference type="STRING" id="479431.Namu_3788"/>
<keyword evidence="7" id="KW-1185">Reference proteome</keyword>
<dbReference type="Pfam" id="PF00850">
    <property type="entry name" value="Hist_deacetyl"/>
    <property type="match status" value="1"/>
</dbReference>
<dbReference type="PRINTS" id="PR01270">
    <property type="entry name" value="HDASUPER"/>
</dbReference>
<dbReference type="AlphaFoldDB" id="C8XG84"/>
<dbReference type="InterPro" id="IPR000286">
    <property type="entry name" value="HDACs"/>
</dbReference>
<evidence type="ECO:0000256" key="2">
    <source>
        <dbReference type="ARBA" id="ARBA00005947"/>
    </source>
</evidence>
<dbReference type="GO" id="GO:0040029">
    <property type="term" value="P:epigenetic regulation of gene expression"/>
    <property type="evidence" value="ECO:0007669"/>
    <property type="project" value="TreeGrafter"/>
</dbReference>
<dbReference type="KEGG" id="nml:Namu_3788"/>
<dbReference type="PANTHER" id="PTHR10625:SF10">
    <property type="entry name" value="HISTONE DEACETYLASE HDAC1"/>
    <property type="match status" value="1"/>
</dbReference>
<dbReference type="UniPathway" id="UPA00040"/>
<reference evidence="7" key="1">
    <citation type="submission" date="2009-09" db="EMBL/GenBank/DDBJ databases">
        <title>The complete genome of Nakamurella multipartita DSM 44233.</title>
        <authorList>
            <consortium name="US DOE Joint Genome Institute (JGI-PGF)"/>
            <person name="Lucas S."/>
            <person name="Copeland A."/>
            <person name="Lapidus A."/>
            <person name="Glavina del Rio T."/>
            <person name="Dalin E."/>
            <person name="Tice H."/>
            <person name="Bruce D."/>
            <person name="Goodwin L."/>
            <person name="Pitluck S."/>
            <person name="Kyrpides N."/>
            <person name="Mavromatis K."/>
            <person name="Ivanova N."/>
            <person name="Ovchinnikova G."/>
            <person name="Sims D."/>
            <person name="Meincke L."/>
            <person name="Brettin T."/>
            <person name="Detter J.C."/>
            <person name="Han C."/>
            <person name="Larimer F."/>
            <person name="Land M."/>
            <person name="Hauser L."/>
            <person name="Markowitz V."/>
            <person name="Cheng J.-F."/>
            <person name="Hugenholtz P."/>
            <person name="Woyke T."/>
            <person name="Wu D."/>
            <person name="Klenk H.-P."/>
            <person name="Eisen J.A."/>
        </authorList>
    </citation>
    <scope>NUCLEOTIDE SEQUENCE [LARGE SCALE GENOMIC DNA]</scope>
    <source>
        <strain evidence="7">ATCC 700099 / DSM 44233 / CIP 104796 / JCM 9543 / NBRC 105858 / Y-104</strain>
    </source>
</reference>
<comment type="pathway">
    <text evidence="1">Ketone degradation; acetoin degradation.</text>
</comment>
<dbReference type="eggNOG" id="COG0123">
    <property type="taxonomic scope" value="Bacteria"/>
</dbReference>
<evidence type="ECO:0000256" key="4">
    <source>
        <dbReference type="ARBA" id="ARBA00022627"/>
    </source>
</evidence>
<organism evidence="6 7">
    <name type="scientific">Nakamurella multipartita (strain ATCC 700099 / DSM 44233 / CIP 104796 / JCM 9543 / NBRC 105858 / Y-104)</name>
    <name type="common">Microsphaera multipartita</name>
    <dbReference type="NCBI Taxonomy" id="479431"/>
    <lineage>
        <taxon>Bacteria</taxon>
        <taxon>Bacillati</taxon>
        <taxon>Actinomycetota</taxon>
        <taxon>Actinomycetes</taxon>
        <taxon>Nakamurellales</taxon>
        <taxon>Nakamurellaceae</taxon>
        <taxon>Nakamurella</taxon>
    </lineage>
</organism>
<sequence>MAAPLVVWDRRMLGYDLGGDHPLHPLRWDLTWALAGELGVLDDYEVLVPEVADDAALGRVHTAGYIEAVRAASGPVPMAVGHGLGTDDNPIFPGMHENAALIAGGSIDAARAIAHREVDRAVNFCGGLHHAMPDHASGFCVYNDVALGITAMLDAGVNRIAYIDVDAHHGDGVQAAFYDDPRVLTISLHESPLTLFPGTGWPTELGVGAASGTAVNVALSPGTGDAAWLRAFHAVVPGVVRAFRPEVLVTQQGTDAHREDPLADLMLTVDGQRTTYLALRDLAEEFTGGRWLALGGGGYSPVRVVPRAWTHLLAIVAGRDLHPGTPMPPDWIARAAAARPDVELPIDMSDGTPDVVGYQPWAGHQEMAVDRAILQTREAVYPLHGLDPRDPRD</sequence>
<evidence type="ECO:0000259" key="5">
    <source>
        <dbReference type="Pfam" id="PF00850"/>
    </source>
</evidence>
<evidence type="ECO:0000313" key="6">
    <source>
        <dbReference type="EMBL" id="ACV80086.1"/>
    </source>
</evidence>
<proteinExistence type="inferred from homology"/>
<dbReference type="OrthoDB" id="9808367at2"/>
<dbReference type="Proteomes" id="UP000002218">
    <property type="component" value="Chromosome"/>
</dbReference>
<evidence type="ECO:0000313" key="7">
    <source>
        <dbReference type="Proteomes" id="UP000002218"/>
    </source>
</evidence>
<reference evidence="6 7" key="2">
    <citation type="journal article" date="2010" name="Stand. Genomic Sci.">
        <title>Complete genome sequence of Nakamurella multipartita type strain (Y-104).</title>
        <authorList>
            <person name="Tice H."/>
            <person name="Mayilraj S."/>
            <person name="Sims D."/>
            <person name="Lapidus A."/>
            <person name="Nolan M."/>
            <person name="Lucas S."/>
            <person name="Glavina Del Rio T."/>
            <person name="Copeland A."/>
            <person name="Cheng J.F."/>
            <person name="Meincke L."/>
            <person name="Bruce D."/>
            <person name="Goodwin L."/>
            <person name="Pitluck S."/>
            <person name="Ivanova N."/>
            <person name="Mavromatis K."/>
            <person name="Ovchinnikova G."/>
            <person name="Pati A."/>
            <person name="Chen A."/>
            <person name="Palaniappan K."/>
            <person name="Land M."/>
            <person name="Hauser L."/>
            <person name="Chang Y.J."/>
            <person name="Jeffries C.D."/>
            <person name="Detter J.C."/>
            <person name="Brettin T."/>
            <person name="Rohde M."/>
            <person name="Goker M."/>
            <person name="Bristow J."/>
            <person name="Eisen J.A."/>
            <person name="Markowitz V."/>
            <person name="Hugenholtz P."/>
            <person name="Kyrpides N.C."/>
            <person name="Klenk H.P."/>
            <person name="Chen F."/>
        </authorList>
    </citation>
    <scope>NUCLEOTIDE SEQUENCE [LARGE SCALE GENOMIC DNA]</scope>
    <source>
        <strain evidence="7">ATCC 700099 / DSM 44233 / CIP 104796 / JCM 9543 / NBRC 105858 / Y-104</strain>
    </source>
</reference>
<dbReference type="HOGENOM" id="CLU_007727_8_0_11"/>
<dbReference type="RefSeq" id="WP_015748913.1">
    <property type="nucleotide sequence ID" value="NC_013235.1"/>
</dbReference>
<dbReference type="CDD" id="cd09994">
    <property type="entry name" value="HDAC_AcuC_like"/>
    <property type="match status" value="1"/>
</dbReference>
<dbReference type="InterPro" id="IPR037138">
    <property type="entry name" value="His_deacetylse_dom_sf"/>
</dbReference>
<dbReference type="EMBL" id="CP001737">
    <property type="protein sequence ID" value="ACV80086.1"/>
    <property type="molecule type" value="Genomic_DNA"/>
</dbReference>
<dbReference type="InterPro" id="IPR003085">
    <property type="entry name" value="AcuC"/>
</dbReference>
<dbReference type="GO" id="GO:0004407">
    <property type="term" value="F:histone deacetylase activity"/>
    <property type="evidence" value="ECO:0007669"/>
    <property type="project" value="TreeGrafter"/>
</dbReference>
<accession>C8XG84</accession>
<dbReference type="InParanoid" id="C8XG84"/>
<evidence type="ECO:0000256" key="1">
    <source>
        <dbReference type="ARBA" id="ARBA00005101"/>
    </source>
</evidence>
<keyword evidence="4" id="KW-0006">Acetoin catabolism</keyword>
<gene>
    <name evidence="6" type="ordered locus">Namu_3788</name>
</gene>
<evidence type="ECO:0000256" key="3">
    <source>
        <dbReference type="ARBA" id="ARBA00020218"/>
    </source>
</evidence>
<protein>
    <recommendedName>
        <fullName evidence="3">Acetoin utilization protein AcuC</fullName>
    </recommendedName>
</protein>
<dbReference type="InterPro" id="IPR023801">
    <property type="entry name" value="His_deacetylse_dom"/>
</dbReference>
<dbReference type="PANTHER" id="PTHR10625">
    <property type="entry name" value="HISTONE DEACETYLASE HDAC1-RELATED"/>
    <property type="match status" value="1"/>
</dbReference>
<dbReference type="GO" id="GO:0045150">
    <property type="term" value="P:acetoin catabolic process"/>
    <property type="evidence" value="ECO:0007669"/>
    <property type="project" value="UniProtKB-UniPathway"/>
</dbReference>
<dbReference type="InterPro" id="IPR023696">
    <property type="entry name" value="Ureohydrolase_dom_sf"/>
</dbReference>